<evidence type="ECO:0000256" key="1">
    <source>
        <dbReference type="ARBA" id="ARBA00004123"/>
    </source>
</evidence>
<dbReference type="SUPFAM" id="SSF50249">
    <property type="entry name" value="Nucleic acid-binding proteins"/>
    <property type="match status" value="1"/>
</dbReference>
<dbReference type="Pfam" id="PF03876">
    <property type="entry name" value="SHS2_Rpb7-N"/>
    <property type="match status" value="1"/>
</dbReference>
<evidence type="ECO:0000256" key="4">
    <source>
        <dbReference type="ARBA" id="ARBA00023163"/>
    </source>
</evidence>
<protein>
    <recommendedName>
        <fullName evidence="10">RNA polymerase III subunit Rpc25 domain-containing protein</fullName>
    </recommendedName>
</protein>
<evidence type="ECO:0000259" key="6">
    <source>
        <dbReference type="Pfam" id="PF03876"/>
    </source>
</evidence>
<feature type="domain" description="RNA polymerase III subunit Rpc25" evidence="7">
    <location>
        <begin position="72"/>
        <end position="187"/>
    </location>
</feature>
<gene>
    <name evidence="8" type="ORF">WMSIL1_LOCUS13368</name>
</gene>
<sequence length="189" mass="21817">IIKPKKFVFELGDVITRELNSRFSNRVLYKVGLCISVWDITSIGDMYISHDDGSFQVNVSFRLICFRPFVDEVIIGSVKNCTKEGIQVSLNFFDDIFIPAAKLKHPSKFDYEQQTWIWEYENEGEIAELRIEKNDSIRFRVDQEIWQDPNPIGGKNDQTDLISFGFKSPYVIFGSIAADGLGLTCWWIN</sequence>
<evidence type="ECO:0000256" key="3">
    <source>
        <dbReference type="ARBA" id="ARBA00022478"/>
    </source>
</evidence>
<dbReference type="Pfam" id="PF08292">
    <property type="entry name" value="RNA_pol_Rbc25"/>
    <property type="match status" value="1"/>
</dbReference>
<feature type="non-terminal residue" evidence="8">
    <location>
        <position position="1"/>
    </location>
</feature>
<feature type="domain" description="RNA polymerase Rpb7-like N-terminal" evidence="6">
    <location>
        <begin position="2"/>
        <end position="53"/>
    </location>
</feature>
<evidence type="ECO:0000259" key="7">
    <source>
        <dbReference type="Pfam" id="PF08292"/>
    </source>
</evidence>
<keyword evidence="9" id="KW-1185">Reference proteome</keyword>
<dbReference type="AlphaFoldDB" id="A0A564Z810"/>
<name>A0A564Z810_HYMDI</name>
<dbReference type="InterPro" id="IPR036898">
    <property type="entry name" value="RNA_pol_Rpb7-like_N_sf"/>
</dbReference>
<keyword evidence="4" id="KW-0804">Transcription</keyword>
<comment type="subcellular location">
    <subcellularLocation>
        <location evidence="1">Nucleus</location>
    </subcellularLocation>
</comment>
<dbReference type="GO" id="GO:0005666">
    <property type="term" value="C:RNA polymerase III complex"/>
    <property type="evidence" value="ECO:0007669"/>
    <property type="project" value="TreeGrafter"/>
</dbReference>
<dbReference type="EMBL" id="CABIJS010000695">
    <property type="protein sequence ID" value="VUZ55576.1"/>
    <property type="molecule type" value="Genomic_DNA"/>
</dbReference>
<dbReference type="Proteomes" id="UP000321570">
    <property type="component" value="Unassembled WGS sequence"/>
</dbReference>
<dbReference type="InterPro" id="IPR045113">
    <property type="entry name" value="Rpb7-like"/>
</dbReference>
<dbReference type="PANTHER" id="PTHR12709:SF1">
    <property type="entry name" value="DNA-DIRECTED RNA POLYMERASE III SUBUNIT RPC8"/>
    <property type="match status" value="1"/>
</dbReference>
<evidence type="ECO:0000256" key="5">
    <source>
        <dbReference type="ARBA" id="ARBA00023242"/>
    </source>
</evidence>
<comment type="similarity">
    <text evidence="2">Belongs to the eukaryotic RPB7/RPC8 RNA polymerase subunit family.</text>
</comment>
<keyword evidence="5" id="KW-0539">Nucleus</keyword>
<dbReference type="Gene3D" id="2.40.50.140">
    <property type="entry name" value="Nucleic acid-binding proteins"/>
    <property type="match status" value="1"/>
</dbReference>
<proteinExistence type="inferred from homology"/>
<dbReference type="InterPro" id="IPR012340">
    <property type="entry name" value="NA-bd_OB-fold"/>
</dbReference>
<keyword evidence="3" id="KW-0240">DNA-directed RNA polymerase</keyword>
<organism evidence="8 9">
    <name type="scientific">Hymenolepis diminuta</name>
    <name type="common">Rat tapeworm</name>
    <dbReference type="NCBI Taxonomy" id="6216"/>
    <lineage>
        <taxon>Eukaryota</taxon>
        <taxon>Metazoa</taxon>
        <taxon>Spiralia</taxon>
        <taxon>Lophotrochozoa</taxon>
        <taxon>Platyhelminthes</taxon>
        <taxon>Cestoda</taxon>
        <taxon>Eucestoda</taxon>
        <taxon>Cyclophyllidea</taxon>
        <taxon>Hymenolepididae</taxon>
        <taxon>Hymenolepis</taxon>
    </lineage>
</organism>
<reference evidence="8 9" key="1">
    <citation type="submission" date="2019-07" db="EMBL/GenBank/DDBJ databases">
        <authorList>
            <person name="Jastrzebski P J."/>
            <person name="Paukszto L."/>
            <person name="Jastrzebski P J."/>
        </authorList>
    </citation>
    <scope>NUCLEOTIDE SEQUENCE [LARGE SCALE GENOMIC DNA]</scope>
    <source>
        <strain evidence="8 9">WMS-il1</strain>
    </source>
</reference>
<dbReference type="InterPro" id="IPR013238">
    <property type="entry name" value="RNA_pol_III_Rbc25"/>
</dbReference>
<dbReference type="PANTHER" id="PTHR12709">
    <property type="entry name" value="DNA-DIRECTED RNA POLYMERASE II, III"/>
    <property type="match status" value="1"/>
</dbReference>
<evidence type="ECO:0000313" key="9">
    <source>
        <dbReference type="Proteomes" id="UP000321570"/>
    </source>
</evidence>
<accession>A0A564Z810</accession>
<dbReference type="Gene3D" id="3.30.1490.120">
    <property type="entry name" value="RNA polymerase Rpb7-like, N-terminal domain"/>
    <property type="match status" value="1"/>
</dbReference>
<evidence type="ECO:0000313" key="8">
    <source>
        <dbReference type="EMBL" id="VUZ55576.1"/>
    </source>
</evidence>
<dbReference type="SUPFAM" id="SSF88798">
    <property type="entry name" value="N-terminal, heterodimerisation domain of RBP7 (RpoE)"/>
    <property type="match status" value="1"/>
</dbReference>
<dbReference type="GO" id="GO:0006384">
    <property type="term" value="P:transcription initiation at RNA polymerase III promoter"/>
    <property type="evidence" value="ECO:0007669"/>
    <property type="project" value="TreeGrafter"/>
</dbReference>
<evidence type="ECO:0008006" key="10">
    <source>
        <dbReference type="Google" id="ProtNLM"/>
    </source>
</evidence>
<dbReference type="InterPro" id="IPR005576">
    <property type="entry name" value="Rpb7-like_N"/>
</dbReference>
<evidence type="ECO:0000256" key="2">
    <source>
        <dbReference type="ARBA" id="ARBA00009307"/>
    </source>
</evidence>